<dbReference type="CDD" id="cd01854">
    <property type="entry name" value="YjeQ_EngC"/>
    <property type="match status" value="1"/>
</dbReference>
<feature type="domain" description="CP-type G" evidence="13">
    <location>
        <begin position="92"/>
        <end position="250"/>
    </location>
</feature>
<feature type="binding site" evidence="10">
    <location>
        <position position="280"/>
    </location>
    <ligand>
        <name>Zn(2+)</name>
        <dbReference type="ChEBI" id="CHEBI:29105"/>
    </ligand>
</feature>
<evidence type="ECO:0000313" key="14">
    <source>
        <dbReference type="EMBL" id="GLQ74212.1"/>
    </source>
</evidence>
<keyword evidence="7 10" id="KW-0862">Zinc</keyword>
<dbReference type="Pfam" id="PF03193">
    <property type="entry name" value="RsgA_GTPase"/>
    <property type="match status" value="1"/>
</dbReference>
<evidence type="ECO:0000256" key="7">
    <source>
        <dbReference type="ARBA" id="ARBA00022833"/>
    </source>
</evidence>
<dbReference type="EMBL" id="BSNX01000055">
    <property type="protein sequence ID" value="GLQ74212.1"/>
    <property type="molecule type" value="Genomic_DNA"/>
</dbReference>
<dbReference type="PROSITE" id="PS51721">
    <property type="entry name" value="G_CP"/>
    <property type="match status" value="1"/>
</dbReference>
<evidence type="ECO:0000313" key="15">
    <source>
        <dbReference type="Proteomes" id="UP001156690"/>
    </source>
</evidence>
<dbReference type="SUPFAM" id="SSF52540">
    <property type="entry name" value="P-loop containing nucleoside triphosphate hydrolases"/>
    <property type="match status" value="1"/>
</dbReference>
<feature type="binding site" evidence="10">
    <location>
        <begin position="192"/>
        <end position="200"/>
    </location>
    <ligand>
        <name>GTP</name>
        <dbReference type="ChEBI" id="CHEBI:37565"/>
    </ligand>
</feature>
<dbReference type="GO" id="GO:0003924">
    <property type="term" value="F:GTPase activity"/>
    <property type="evidence" value="ECO:0007669"/>
    <property type="project" value="UniProtKB-UniRule"/>
</dbReference>
<keyword evidence="15" id="KW-1185">Reference proteome</keyword>
<organism evidence="14 15">
    <name type="scientific">Vibrio penaeicida</name>
    <dbReference type="NCBI Taxonomy" id="104609"/>
    <lineage>
        <taxon>Bacteria</taxon>
        <taxon>Pseudomonadati</taxon>
        <taxon>Pseudomonadota</taxon>
        <taxon>Gammaproteobacteria</taxon>
        <taxon>Vibrionales</taxon>
        <taxon>Vibrionaceae</taxon>
        <taxon>Vibrio</taxon>
    </lineage>
</organism>
<dbReference type="Gene3D" id="1.10.40.50">
    <property type="entry name" value="Probable gtpase engc, domain 3"/>
    <property type="match status" value="1"/>
</dbReference>
<feature type="region of interest" description="Disordered" evidence="11">
    <location>
        <begin position="210"/>
        <end position="230"/>
    </location>
</feature>
<accession>A0AAV5NUD4</accession>
<keyword evidence="9 10" id="KW-0342">GTP-binding</keyword>
<dbReference type="RefSeq" id="WP_126606623.1">
    <property type="nucleotide sequence ID" value="NZ_AP025145.1"/>
</dbReference>
<reference evidence="15" key="1">
    <citation type="journal article" date="2019" name="Int. J. Syst. Evol. Microbiol.">
        <title>The Global Catalogue of Microorganisms (GCM) 10K type strain sequencing project: providing services to taxonomists for standard genome sequencing and annotation.</title>
        <authorList>
            <consortium name="The Broad Institute Genomics Platform"/>
            <consortium name="The Broad Institute Genome Sequencing Center for Infectious Disease"/>
            <person name="Wu L."/>
            <person name="Ma J."/>
        </authorList>
    </citation>
    <scope>NUCLEOTIDE SEQUENCE [LARGE SCALE GENOMIC DNA]</scope>
    <source>
        <strain evidence="15">NBRC 15640</strain>
    </source>
</reference>
<feature type="domain" description="EngC GTPase" evidence="12">
    <location>
        <begin position="101"/>
        <end position="248"/>
    </location>
</feature>
<keyword evidence="2 10" id="KW-0690">Ribosome biogenesis</keyword>
<dbReference type="GO" id="GO:0042274">
    <property type="term" value="P:ribosomal small subunit biogenesis"/>
    <property type="evidence" value="ECO:0007669"/>
    <property type="project" value="UniProtKB-UniRule"/>
</dbReference>
<dbReference type="AlphaFoldDB" id="A0AAV5NUD4"/>
<keyword evidence="4 10" id="KW-0699">rRNA-binding</keyword>
<dbReference type="InterPro" id="IPR010914">
    <property type="entry name" value="RsgA_GTPase_dom"/>
</dbReference>
<comment type="similarity">
    <text evidence="10">Belongs to the TRAFAC class YlqF/YawG GTPase family. RsgA subfamily.</text>
</comment>
<dbReference type="NCBIfam" id="TIGR00157">
    <property type="entry name" value="ribosome small subunit-dependent GTPase A"/>
    <property type="match status" value="1"/>
</dbReference>
<dbReference type="GO" id="GO:0005737">
    <property type="term" value="C:cytoplasm"/>
    <property type="evidence" value="ECO:0007669"/>
    <property type="project" value="UniProtKB-SubCell"/>
</dbReference>
<feature type="binding site" evidence="10">
    <location>
        <position position="278"/>
    </location>
    <ligand>
        <name>Zn(2+)</name>
        <dbReference type="ChEBI" id="CHEBI:29105"/>
    </ligand>
</feature>
<keyword evidence="8 10" id="KW-0694">RNA-binding</keyword>
<comment type="subcellular location">
    <subcellularLocation>
        <location evidence="10">Cytoplasm</location>
    </subcellularLocation>
</comment>
<dbReference type="GO" id="GO:0046872">
    <property type="term" value="F:metal ion binding"/>
    <property type="evidence" value="ECO:0007669"/>
    <property type="project" value="UniProtKB-KW"/>
</dbReference>
<evidence type="ECO:0000259" key="13">
    <source>
        <dbReference type="PROSITE" id="PS51721"/>
    </source>
</evidence>
<keyword evidence="3 10" id="KW-0479">Metal-binding</keyword>
<evidence type="ECO:0000259" key="12">
    <source>
        <dbReference type="PROSITE" id="PS50936"/>
    </source>
</evidence>
<comment type="subunit">
    <text evidence="10">Monomer. Associates with 30S ribosomal subunit, binds 16S rRNA.</text>
</comment>
<feature type="binding site" evidence="10">
    <location>
        <position position="286"/>
    </location>
    <ligand>
        <name>Zn(2+)</name>
        <dbReference type="ChEBI" id="CHEBI:29105"/>
    </ligand>
</feature>
<evidence type="ECO:0000256" key="8">
    <source>
        <dbReference type="ARBA" id="ARBA00022884"/>
    </source>
</evidence>
<evidence type="ECO:0000256" key="2">
    <source>
        <dbReference type="ARBA" id="ARBA00022517"/>
    </source>
</evidence>
<dbReference type="InterPro" id="IPR027417">
    <property type="entry name" value="P-loop_NTPase"/>
</dbReference>
<proteinExistence type="inferred from homology"/>
<dbReference type="HAMAP" id="MF_01820">
    <property type="entry name" value="GTPase_RsgA"/>
    <property type="match status" value="1"/>
</dbReference>
<dbReference type="GO" id="GO:0005525">
    <property type="term" value="F:GTP binding"/>
    <property type="evidence" value="ECO:0007669"/>
    <property type="project" value="UniProtKB-UniRule"/>
</dbReference>
<keyword evidence="6 10" id="KW-0378">Hydrolase</keyword>
<evidence type="ECO:0000256" key="3">
    <source>
        <dbReference type="ARBA" id="ARBA00022723"/>
    </source>
</evidence>
<feature type="binding site" evidence="10">
    <location>
        <position position="273"/>
    </location>
    <ligand>
        <name>Zn(2+)</name>
        <dbReference type="ChEBI" id="CHEBI:29105"/>
    </ligand>
</feature>
<comment type="function">
    <text evidence="10">One of several proteins that assist in the late maturation steps of the functional core of the 30S ribosomal subunit. Helps release RbfA from mature subunits. May play a role in the assembly of ribosomal proteins into the subunit. Circularly permuted GTPase that catalyzes slow GTP hydrolysis, GTPase activity is stimulated by the 30S ribosomal subunit.</text>
</comment>
<comment type="cofactor">
    <cofactor evidence="10">
        <name>Zn(2+)</name>
        <dbReference type="ChEBI" id="CHEBI:29105"/>
    </cofactor>
    <text evidence="10">Binds 1 zinc ion per subunit.</text>
</comment>
<name>A0AAV5NUD4_9VIBR</name>
<dbReference type="EC" id="3.6.1.-" evidence="10"/>
<evidence type="ECO:0000256" key="6">
    <source>
        <dbReference type="ARBA" id="ARBA00022801"/>
    </source>
</evidence>
<dbReference type="PANTHER" id="PTHR32120:SF10">
    <property type="entry name" value="SMALL RIBOSOMAL SUBUNIT BIOGENESIS GTPASE RSGA"/>
    <property type="match status" value="1"/>
</dbReference>
<keyword evidence="1 10" id="KW-0963">Cytoplasm</keyword>
<dbReference type="Gene3D" id="3.40.50.300">
    <property type="entry name" value="P-loop containing nucleotide triphosphate hydrolases"/>
    <property type="match status" value="1"/>
</dbReference>
<sequence length="347" mass="38819">MNSSFTLPQLGWQPYFQQQLTLEDYEHHHIARVSAHHRSQYELWTEQGKIALPITSKLPELTVGDWILLDGNGRFSRHLERSTLISRKAAGSKLQEQHIAANLDTLLIVSSLNDDFNLSRVERYLTLAKESNIQSVIVLTKSDQCENTDDFVEQVQAIDPLLPVISINGLDIDSVAQIKPWCKSGTTTGVIGSSGVGKSTLINTLTQSELQKTGGIREDDDKGRHTTTSRSMHIIPDGGLILDTPGMRELQLPDCSQGVSSTFSDIETLALECRFGDCQHESEPGCAVKKAIDEGNLAERRLKNYFKLLREQARNGASLAEQKQKYKSLTKMYRDVQSHRRNIKSSD</sequence>
<dbReference type="InterPro" id="IPR030378">
    <property type="entry name" value="G_CP_dom"/>
</dbReference>
<evidence type="ECO:0000256" key="1">
    <source>
        <dbReference type="ARBA" id="ARBA00022490"/>
    </source>
</evidence>
<evidence type="ECO:0000256" key="10">
    <source>
        <dbReference type="HAMAP-Rule" id="MF_01820"/>
    </source>
</evidence>
<protein>
    <recommendedName>
        <fullName evidence="10">Small ribosomal subunit biogenesis GTPase RsgA</fullName>
        <ecNumber evidence="10">3.6.1.-</ecNumber>
    </recommendedName>
</protein>
<feature type="binding site" evidence="10">
    <location>
        <begin position="140"/>
        <end position="143"/>
    </location>
    <ligand>
        <name>GTP</name>
        <dbReference type="ChEBI" id="CHEBI:37565"/>
    </ligand>
</feature>
<dbReference type="PROSITE" id="PS50936">
    <property type="entry name" value="ENGC_GTPASE"/>
    <property type="match status" value="1"/>
</dbReference>
<dbReference type="InterPro" id="IPR004881">
    <property type="entry name" value="Ribosome_biogen_GTPase_RsgA"/>
</dbReference>
<dbReference type="Proteomes" id="UP001156690">
    <property type="component" value="Unassembled WGS sequence"/>
</dbReference>
<keyword evidence="5 10" id="KW-0547">Nucleotide-binding</keyword>
<gene>
    <name evidence="14" type="primary">rsgA2</name>
    <name evidence="10" type="synonym">rsgA</name>
    <name evidence="14" type="ORF">GCM10007932_35730</name>
</gene>
<evidence type="ECO:0000256" key="5">
    <source>
        <dbReference type="ARBA" id="ARBA00022741"/>
    </source>
</evidence>
<evidence type="ECO:0000256" key="9">
    <source>
        <dbReference type="ARBA" id="ARBA00023134"/>
    </source>
</evidence>
<feature type="compositionally biased region" description="Basic and acidic residues" evidence="11">
    <location>
        <begin position="215"/>
        <end position="224"/>
    </location>
</feature>
<dbReference type="GO" id="GO:0019843">
    <property type="term" value="F:rRNA binding"/>
    <property type="evidence" value="ECO:0007669"/>
    <property type="project" value="UniProtKB-KW"/>
</dbReference>
<dbReference type="PANTHER" id="PTHR32120">
    <property type="entry name" value="SMALL RIBOSOMAL SUBUNIT BIOGENESIS GTPASE RSGA"/>
    <property type="match status" value="1"/>
</dbReference>
<evidence type="ECO:0000256" key="4">
    <source>
        <dbReference type="ARBA" id="ARBA00022730"/>
    </source>
</evidence>
<evidence type="ECO:0000256" key="11">
    <source>
        <dbReference type="SAM" id="MobiDB-lite"/>
    </source>
</evidence>
<comment type="caution">
    <text evidence="14">The sequence shown here is derived from an EMBL/GenBank/DDBJ whole genome shotgun (WGS) entry which is preliminary data.</text>
</comment>